<keyword evidence="4 5" id="KW-0269">Exonuclease</keyword>
<dbReference type="Proteomes" id="UP000537718">
    <property type="component" value="Unassembled WGS sequence"/>
</dbReference>
<reference evidence="8 9" key="1">
    <citation type="submission" date="2020-08" db="EMBL/GenBank/DDBJ databases">
        <title>Genomic Encyclopedia of Type Strains, Phase IV (KMG-V): Genome sequencing to study the core and pangenomes of soil and plant-associated prokaryotes.</title>
        <authorList>
            <person name="Whitman W."/>
        </authorList>
    </citation>
    <scope>NUCLEOTIDE SEQUENCE [LARGE SCALE GENOMIC DNA]</scope>
    <source>
        <strain evidence="8 9">MP7CTX6</strain>
    </source>
</reference>
<evidence type="ECO:0000256" key="3">
    <source>
        <dbReference type="ARBA" id="ARBA00022801"/>
    </source>
</evidence>
<organism evidence="8 9">
    <name type="scientific">Pedobacter cryoconitis</name>
    <dbReference type="NCBI Taxonomy" id="188932"/>
    <lineage>
        <taxon>Bacteria</taxon>
        <taxon>Pseudomonadati</taxon>
        <taxon>Bacteroidota</taxon>
        <taxon>Sphingobacteriia</taxon>
        <taxon>Sphingobacteriales</taxon>
        <taxon>Sphingobacteriaceae</taxon>
        <taxon>Pedobacter</taxon>
    </lineage>
</organism>
<proteinExistence type="inferred from homology"/>
<evidence type="ECO:0000256" key="5">
    <source>
        <dbReference type="RuleBase" id="RU004355"/>
    </source>
</evidence>
<protein>
    <recommendedName>
        <fullName evidence="5">Exodeoxyribonuclease 7 large subunit</fullName>
        <ecNumber evidence="5">3.1.11.6</ecNumber>
    </recommendedName>
</protein>
<dbReference type="NCBIfam" id="TIGR00237">
    <property type="entry name" value="xseA"/>
    <property type="match status" value="1"/>
</dbReference>
<dbReference type="Pfam" id="PF13742">
    <property type="entry name" value="tRNA_anti_2"/>
    <property type="match status" value="1"/>
</dbReference>
<dbReference type="InterPro" id="IPR020579">
    <property type="entry name" value="Exonuc_VII_lsu_C"/>
</dbReference>
<dbReference type="GO" id="GO:0005737">
    <property type="term" value="C:cytoplasm"/>
    <property type="evidence" value="ECO:0007669"/>
    <property type="project" value="UniProtKB-SubCell"/>
</dbReference>
<dbReference type="GO" id="GO:0008855">
    <property type="term" value="F:exodeoxyribonuclease VII activity"/>
    <property type="evidence" value="ECO:0007669"/>
    <property type="project" value="UniProtKB-UniRule"/>
</dbReference>
<dbReference type="AlphaFoldDB" id="A0A7W8YRT8"/>
<dbReference type="PANTHER" id="PTHR30008">
    <property type="entry name" value="EXODEOXYRIBONUCLEASE 7 LARGE SUBUNIT"/>
    <property type="match status" value="1"/>
</dbReference>
<comment type="catalytic activity">
    <reaction evidence="5">
        <text>Exonucleolytic cleavage in either 5'- to 3'- or 3'- to 5'-direction to yield nucleoside 5'-phosphates.</text>
        <dbReference type="EC" id="3.1.11.6"/>
    </reaction>
</comment>
<keyword evidence="1" id="KW-0963">Cytoplasm</keyword>
<dbReference type="RefSeq" id="WP_183866609.1">
    <property type="nucleotide sequence ID" value="NZ_JACHCF010000003.1"/>
</dbReference>
<dbReference type="InterPro" id="IPR025824">
    <property type="entry name" value="OB-fold_nuc-bd_dom"/>
</dbReference>
<keyword evidence="3 5" id="KW-0378">Hydrolase</keyword>
<evidence type="ECO:0000256" key="4">
    <source>
        <dbReference type="ARBA" id="ARBA00022839"/>
    </source>
</evidence>
<name>A0A7W8YRT8_9SPHI</name>
<dbReference type="PANTHER" id="PTHR30008:SF0">
    <property type="entry name" value="EXODEOXYRIBONUCLEASE 7 LARGE SUBUNIT"/>
    <property type="match status" value="1"/>
</dbReference>
<dbReference type="EMBL" id="JACHCF010000003">
    <property type="protein sequence ID" value="MBB5620600.1"/>
    <property type="molecule type" value="Genomic_DNA"/>
</dbReference>
<evidence type="ECO:0000259" key="7">
    <source>
        <dbReference type="Pfam" id="PF13742"/>
    </source>
</evidence>
<dbReference type="GO" id="GO:0009318">
    <property type="term" value="C:exodeoxyribonuclease VII complex"/>
    <property type="evidence" value="ECO:0007669"/>
    <property type="project" value="UniProtKB-UniRule"/>
</dbReference>
<feature type="domain" description="Exonuclease VII large subunit C-terminal" evidence="6">
    <location>
        <begin position="179"/>
        <end position="468"/>
    </location>
</feature>
<feature type="domain" description="OB-fold nucleic acid binding" evidence="7">
    <location>
        <begin position="34"/>
        <end position="141"/>
    </location>
</feature>
<dbReference type="InterPro" id="IPR003753">
    <property type="entry name" value="Exonuc_VII_L"/>
</dbReference>
<keyword evidence="2 5" id="KW-0540">Nuclease</keyword>
<comment type="caution">
    <text evidence="8">The sequence shown here is derived from an EMBL/GenBank/DDBJ whole genome shotgun (WGS) entry which is preliminary data.</text>
</comment>
<evidence type="ECO:0000313" key="8">
    <source>
        <dbReference type="EMBL" id="MBB5620600.1"/>
    </source>
</evidence>
<comment type="subcellular location">
    <subcellularLocation>
        <location evidence="5">Cytoplasm</location>
    </subcellularLocation>
</comment>
<dbReference type="Pfam" id="PF02601">
    <property type="entry name" value="Exonuc_VII_L"/>
    <property type="match status" value="1"/>
</dbReference>
<sequence>MKKSRIFQHLKNTWLHPELIRNTPLKLAAIPAIKLSELTRQIHETINGVFGSKTFWVIADITNYTYKPQSNFHYFELVEKDKSSAKILAKIGGRAWGNASVNIANFEKATGQQFKNDINVLIQVAVQYNPSFGLQLNLLDIDTTFTLGRFEQQRKETLDRLVRDNPSFIRLTDGQYRTRNNELPLNRVLQHIAVISSDTSAGYHDFRHTLENNTFGYHFEVDDYFALVQGEGNAGQFLTKLIQVFGSGKAYDALVIIRGGGAQTDFLIFDNYELNRAIAKFPIPVITGIGHQKNETIADLMAHTSTKTPTKAAEMLIAHNRNFEEAVLSVQQHLVIRTFQMMNQHKELLTRLNQTIINSSKNLLHEKHRDILNLSGMVLTNPKIIISNKRKDLKNLLANFKSFNRMYFANHSRYIGHFESVVRMMSPQNILNKGFAIVKINGQIVSNADAIEPGTELTIALSSAEINTKVLSKTSRNGKEFEL</sequence>
<evidence type="ECO:0000259" key="6">
    <source>
        <dbReference type="Pfam" id="PF02601"/>
    </source>
</evidence>
<gene>
    <name evidence="8" type="ORF">HDE69_001649</name>
</gene>
<accession>A0A7W8YRT8</accession>
<evidence type="ECO:0000256" key="1">
    <source>
        <dbReference type="ARBA" id="ARBA00022490"/>
    </source>
</evidence>
<evidence type="ECO:0000313" key="9">
    <source>
        <dbReference type="Proteomes" id="UP000537718"/>
    </source>
</evidence>
<comment type="similarity">
    <text evidence="5">Belongs to the XseA family.</text>
</comment>
<evidence type="ECO:0000256" key="2">
    <source>
        <dbReference type="ARBA" id="ARBA00022722"/>
    </source>
</evidence>
<dbReference type="GO" id="GO:0006308">
    <property type="term" value="P:DNA catabolic process"/>
    <property type="evidence" value="ECO:0007669"/>
    <property type="project" value="UniProtKB-UniRule"/>
</dbReference>
<dbReference type="EC" id="3.1.11.6" evidence="5"/>